<keyword evidence="1" id="KW-0812">Transmembrane</keyword>
<accession>A0A1L5F8V3</accession>
<gene>
    <name evidence="2" type="ORF">BS101_11995</name>
</gene>
<protein>
    <submittedName>
        <fullName evidence="2">Uncharacterized protein</fullName>
    </submittedName>
</protein>
<reference evidence="2 3" key="1">
    <citation type="submission" date="2016-12" db="EMBL/GenBank/DDBJ databases">
        <title>Complete genome sequence of Clostridium kluyveri JZZ isolated from the pit mud of a Chinese flavor liquor-making factory.</title>
        <authorList>
            <person name="Wang Y."/>
        </authorList>
    </citation>
    <scope>NUCLEOTIDE SEQUENCE [LARGE SCALE GENOMIC DNA]</scope>
    <source>
        <strain evidence="2 3">JZZ</strain>
    </source>
</reference>
<feature type="transmembrane region" description="Helical" evidence="1">
    <location>
        <begin position="12"/>
        <end position="30"/>
    </location>
</feature>
<name>A0A1L5F8V3_CLOKL</name>
<evidence type="ECO:0000313" key="2">
    <source>
        <dbReference type="EMBL" id="APM39412.1"/>
    </source>
</evidence>
<dbReference type="RefSeq" id="WP_073539036.1">
    <property type="nucleotide sequence ID" value="NZ_CP018335.1"/>
</dbReference>
<dbReference type="AlphaFoldDB" id="A0A1L5F8V3"/>
<organism evidence="2 3">
    <name type="scientific">Clostridium kluyveri</name>
    <dbReference type="NCBI Taxonomy" id="1534"/>
    <lineage>
        <taxon>Bacteria</taxon>
        <taxon>Bacillati</taxon>
        <taxon>Bacillota</taxon>
        <taxon>Clostridia</taxon>
        <taxon>Eubacteriales</taxon>
        <taxon>Clostridiaceae</taxon>
        <taxon>Clostridium</taxon>
    </lineage>
</organism>
<sequence>MHDLIKYIPEIIGAWILISIICTVAICITINNYKKNRDMWYEEYKARKDKEFEDRIRKTQERINRLR</sequence>
<dbReference type="EMBL" id="CP018335">
    <property type="protein sequence ID" value="APM39412.1"/>
    <property type="molecule type" value="Genomic_DNA"/>
</dbReference>
<evidence type="ECO:0000313" key="3">
    <source>
        <dbReference type="Proteomes" id="UP000184604"/>
    </source>
</evidence>
<proteinExistence type="predicted"/>
<keyword evidence="1" id="KW-0472">Membrane</keyword>
<keyword evidence="1" id="KW-1133">Transmembrane helix</keyword>
<evidence type="ECO:0000256" key="1">
    <source>
        <dbReference type="SAM" id="Phobius"/>
    </source>
</evidence>
<dbReference type="Proteomes" id="UP000184604">
    <property type="component" value="Chromosome"/>
</dbReference>